<dbReference type="InterPro" id="IPR044068">
    <property type="entry name" value="CB"/>
</dbReference>
<dbReference type="InterPro" id="IPR050090">
    <property type="entry name" value="Tyrosine_recombinase_XerCD"/>
</dbReference>
<accession>X0UCI6</accession>
<dbReference type="InterPro" id="IPR002104">
    <property type="entry name" value="Integrase_catalytic"/>
</dbReference>
<name>X0UCI6_9ZZZZ</name>
<evidence type="ECO:0000259" key="5">
    <source>
        <dbReference type="PROSITE" id="PS51900"/>
    </source>
</evidence>
<feature type="domain" description="Tyr recombinase" evidence="4">
    <location>
        <begin position="103"/>
        <end position="141"/>
    </location>
</feature>
<dbReference type="SUPFAM" id="SSF56349">
    <property type="entry name" value="DNA breaking-rejoining enzymes"/>
    <property type="match status" value="1"/>
</dbReference>
<keyword evidence="2" id="KW-0229">DNA integration</keyword>
<evidence type="ECO:0000313" key="6">
    <source>
        <dbReference type="EMBL" id="GAF86195.1"/>
    </source>
</evidence>
<feature type="non-terminal residue" evidence="6">
    <location>
        <position position="141"/>
    </location>
</feature>
<organism evidence="6">
    <name type="scientific">marine sediment metagenome</name>
    <dbReference type="NCBI Taxonomy" id="412755"/>
    <lineage>
        <taxon>unclassified sequences</taxon>
        <taxon>metagenomes</taxon>
        <taxon>ecological metagenomes</taxon>
    </lineage>
</organism>
<dbReference type="PANTHER" id="PTHR30349">
    <property type="entry name" value="PHAGE INTEGRASE-RELATED"/>
    <property type="match status" value="1"/>
</dbReference>
<evidence type="ECO:0000256" key="3">
    <source>
        <dbReference type="ARBA" id="ARBA00023125"/>
    </source>
</evidence>
<protein>
    <recommendedName>
        <fullName evidence="7">Core-binding (CB) domain-containing protein</fullName>
    </recommendedName>
</protein>
<comment type="caution">
    <text evidence="6">The sequence shown here is derived from an EMBL/GenBank/DDBJ whole genome shotgun (WGS) entry which is preliminary data.</text>
</comment>
<dbReference type="GO" id="GO:0003677">
    <property type="term" value="F:DNA binding"/>
    <property type="evidence" value="ECO:0007669"/>
    <property type="project" value="UniProtKB-KW"/>
</dbReference>
<dbReference type="InterPro" id="IPR004107">
    <property type="entry name" value="Integrase_SAM-like_N"/>
</dbReference>
<proteinExistence type="predicted"/>
<dbReference type="GO" id="GO:0006310">
    <property type="term" value="P:DNA recombination"/>
    <property type="evidence" value="ECO:0007669"/>
    <property type="project" value="InterPro"/>
</dbReference>
<evidence type="ECO:0000259" key="4">
    <source>
        <dbReference type="PROSITE" id="PS51898"/>
    </source>
</evidence>
<dbReference type="GO" id="GO:0005737">
    <property type="term" value="C:cytoplasm"/>
    <property type="evidence" value="ECO:0007669"/>
    <property type="project" value="UniProtKB-SubCell"/>
</dbReference>
<keyword evidence="3" id="KW-0238">DNA-binding</keyword>
<dbReference type="AlphaFoldDB" id="X0UCI6"/>
<dbReference type="PROSITE" id="PS51900">
    <property type="entry name" value="CB"/>
    <property type="match status" value="1"/>
</dbReference>
<reference evidence="6" key="1">
    <citation type="journal article" date="2014" name="Front. Microbiol.">
        <title>High frequency of phylogenetically diverse reductive dehalogenase-homologous genes in deep subseafloor sedimentary metagenomes.</title>
        <authorList>
            <person name="Kawai M."/>
            <person name="Futagami T."/>
            <person name="Toyoda A."/>
            <person name="Takaki Y."/>
            <person name="Nishi S."/>
            <person name="Hori S."/>
            <person name="Arai W."/>
            <person name="Tsubouchi T."/>
            <person name="Morono Y."/>
            <person name="Uchiyama I."/>
            <person name="Ito T."/>
            <person name="Fujiyama A."/>
            <person name="Inagaki F."/>
            <person name="Takami H."/>
        </authorList>
    </citation>
    <scope>NUCLEOTIDE SEQUENCE</scope>
    <source>
        <strain evidence="6">Expedition CK06-06</strain>
    </source>
</reference>
<dbReference type="PANTHER" id="PTHR30349:SF77">
    <property type="entry name" value="TYROSINE RECOMBINASE XERC"/>
    <property type="match status" value="1"/>
</dbReference>
<dbReference type="GO" id="GO:0015074">
    <property type="term" value="P:DNA integration"/>
    <property type="evidence" value="ECO:0007669"/>
    <property type="project" value="UniProtKB-KW"/>
</dbReference>
<evidence type="ECO:0008006" key="7">
    <source>
        <dbReference type="Google" id="ProtNLM"/>
    </source>
</evidence>
<dbReference type="EMBL" id="BARS01018902">
    <property type="protein sequence ID" value="GAF86195.1"/>
    <property type="molecule type" value="Genomic_DNA"/>
</dbReference>
<dbReference type="InterPro" id="IPR011010">
    <property type="entry name" value="DNA_brk_join_enz"/>
</dbReference>
<dbReference type="Pfam" id="PF02899">
    <property type="entry name" value="Phage_int_SAM_1"/>
    <property type="match status" value="1"/>
</dbReference>
<dbReference type="Gene3D" id="1.10.150.130">
    <property type="match status" value="1"/>
</dbReference>
<gene>
    <name evidence="6" type="ORF">S01H1_30687</name>
</gene>
<comment type="subcellular location">
    <subcellularLocation>
        <location evidence="1">Cytoplasm</location>
    </subcellularLocation>
</comment>
<feature type="domain" description="Core-binding (CB)" evidence="5">
    <location>
        <begin position="1"/>
        <end position="82"/>
    </location>
</feature>
<evidence type="ECO:0000256" key="2">
    <source>
        <dbReference type="ARBA" id="ARBA00022908"/>
    </source>
</evidence>
<dbReference type="InterPro" id="IPR010998">
    <property type="entry name" value="Integrase_recombinase_N"/>
</dbReference>
<evidence type="ECO:0000256" key="1">
    <source>
        <dbReference type="ARBA" id="ARBA00004496"/>
    </source>
</evidence>
<dbReference type="PROSITE" id="PS51898">
    <property type="entry name" value="TYR_RECOMBINASE"/>
    <property type="match status" value="1"/>
</dbReference>
<sequence>MIRYIDKFINYLKIEKNASEHTILNYSLDLKDFNKFLGDRTVESVDYISLRKYLAHIRGRDYSKRTVARKLATLRSFFKFLYREGYLKKNPASSIATPKLDRKLPLFLDMDEVVKLIEAPDKKDLTELRDRAILETLYSTG</sequence>